<sequence length="225" mass="24131">MAFMMNVNPAVVAEIVKQVIAESGLAVAQPSGGIKPVPVGISNRHIHLSREDLNTLFGEGYELNQLKDLSQPGQYACKECVTIIGPSLKPIEKVRVLGPLRKQTQIEISRTDSFLLKVKPPVRESGSLVGSAPIMVVGPKGVISLSEGCIIANRHIHMSPADGAAYGVADGEYVDVEVGGERRTKFYDVQVRVNKAFSLEMHVDTDDANAAGLKNGDTVTVVTKK</sequence>
<gene>
    <name evidence="11" type="ORF">CLOSTMETH_00010</name>
</gene>
<dbReference type="InterPro" id="IPR008300">
    <property type="entry name" value="PTAC"/>
</dbReference>
<evidence type="ECO:0000256" key="10">
    <source>
        <dbReference type="PIRNR" id="PIRNR010130"/>
    </source>
</evidence>
<evidence type="ECO:0000313" key="12">
    <source>
        <dbReference type="Proteomes" id="UP000003340"/>
    </source>
</evidence>
<dbReference type="STRING" id="537013.CLOSTMETH_00010"/>
<keyword evidence="7" id="KW-0862">Zinc</keyword>
<organism evidence="11 12">
    <name type="scientific">[Clostridium] methylpentosum DSM 5476</name>
    <dbReference type="NCBI Taxonomy" id="537013"/>
    <lineage>
        <taxon>Bacteria</taxon>
        <taxon>Bacillati</taxon>
        <taxon>Bacillota</taxon>
        <taxon>Clostridia</taxon>
        <taxon>Eubacteriales</taxon>
        <taxon>Oscillospiraceae</taxon>
        <taxon>Oscillospiraceae incertae sedis</taxon>
    </lineage>
</organism>
<dbReference type="eggNOG" id="COG4869">
    <property type="taxonomic scope" value="Bacteria"/>
</dbReference>
<evidence type="ECO:0000256" key="6">
    <source>
        <dbReference type="ARBA" id="ARBA00022723"/>
    </source>
</evidence>
<evidence type="ECO:0000256" key="8">
    <source>
        <dbReference type="ARBA" id="ARBA00023315"/>
    </source>
</evidence>
<dbReference type="NCBIfam" id="NF011652">
    <property type="entry name" value="PRK15070.1"/>
    <property type="match status" value="1"/>
</dbReference>
<comment type="caution">
    <text evidence="11">The sequence shown here is derived from an EMBL/GenBank/DDBJ whole genome shotgun (WGS) entry which is preliminary data.</text>
</comment>
<comment type="pathway">
    <text evidence="10">Polyol metabolism; 1,2-propanediol degradation.</text>
</comment>
<dbReference type="PANTHER" id="PTHR39453">
    <property type="entry name" value="PHOSPHATE PROPANOYLTRANSFERASE"/>
    <property type="match status" value="1"/>
</dbReference>
<evidence type="ECO:0000256" key="4">
    <source>
        <dbReference type="ARBA" id="ARBA00020837"/>
    </source>
</evidence>
<evidence type="ECO:0000256" key="2">
    <source>
        <dbReference type="ARBA" id="ARBA00007342"/>
    </source>
</evidence>
<protein>
    <recommendedName>
        <fullName evidence="4 10">Phosphate propanoyltransferase</fullName>
        <ecNumber evidence="3 10">2.3.1.222</ecNumber>
    </recommendedName>
</protein>
<reference evidence="11 12" key="2">
    <citation type="submission" date="2009-02" db="EMBL/GenBank/DDBJ databases">
        <title>Draft genome sequence of Clostridium methylpentosum (DSM 5476).</title>
        <authorList>
            <person name="Sudarsanam P."/>
            <person name="Ley R."/>
            <person name="Guruge J."/>
            <person name="Turnbaugh P.J."/>
            <person name="Mahowald M."/>
            <person name="Liep D."/>
            <person name="Gordon J."/>
        </authorList>
    </citation>
    <scope>NUCLEOTIDE SEQUENCE [LARGE SCALE GENOMIC DNA]</scope>
    <source>
        <strain evidence="11 12">DSM 5476</strain>
    </source>
</reference>
<keyword evidence="8 10" id="KW-0012">Acyltransferase</keyword>
<evidence type="ECO:0000256" key="1">
    <source>
        <dbReference type="ARBA" id="ARBA00001947"/>
    </source>
</evidence>
<keyword evidence="5 10" id="KW-0808">Transferase</keyword>
<dbReference type="GO" id="GO:0051144">
    <property type="term" value="P:1,2-propanediol catabolic process"/>
    <property type="evidence" value="ECO:0007669"/>
    <property type="project" value="UniProtKB-UniPathway"/>
</dbReference>
<dbReference type="PIRSF" id="PIRSF010130">
    <property type="entry name" value="PduL"/>
    <property type="match status" value="1"/>
</dbReference>
<evidence type="ECO:0000256" key="9">
    <source>
        <dbReference type="ARBA" id="ARBA00047589"/>
    </source>
</evidence>
<dbReference type="Pfam" id="PF06130">
    <property type="entry name" value="PTAC"/>
    <property type="match status" value="1"/>
</dbReference>
<evidence type="ECO:0000256" key="7">
    <source>
        <dbReference type="ARBA" id="ARBA00022833"/>
    </source>
</evidence>
<dbReference type="EMBL" id="ACEC01000002">
    <property type="protein sequence ID" value="EEG32272.1"/>
    <property type="molecule type" value="Genomic_DNA"/>
</dbReference>
<keyword evidence="12" id="KW-1185">Reference proteome</keyword>
<dbReference type="EC" id="2.3.1.222" evidence="3 10"/>
<dbReference type="HOGENOM" id="CLU_080676_1_0_9"/>
<dbReference type="UniPathway" id="UPA00621"/>
<evidence type="ECO:0000256" key="5">
    <source>
        <dbReference type="ARBA" id="ARBA00022679"/>
    </source>
</evidence>
<evidence type="ECO:0000313" key="11">
    <source>
        <dbReference type="EMBL" id="EEG32272.1"/>
    </source>
</evidence>
<comment type="similarity">
    <text evidence="2 10">Belongs to the PduL family.</text>
</comment>
<dbReference type="GO" id="GO:0016747">
    <property type="term" value="F:acyltransferase activity, transferring groups other than amino-acyl groups"/>
    <property type="evidence" value="ECO:0007669"/>
    <property type="project" value="InterPro"/>
</dbReference>
<evidence type="ECO:0000256" key="3">
    <source>
        <dbReference type="ARBA" id="ARBA00012206"/>
    </source>
</evidence>
<dbReference type="PANTHER" id="PTHR39453:SF1">
    <property type="entry name" value="PHOSPHATE PROPANOYLTRANSFERASE"/>
    <property type="match status" value="1"/>
</dbReference>
<accession>C0E8A7</accession>
<comment type="cofactor">
    <cofactor evidence="1">
        <name>Zn(2+)</name>
        <dbReference type="ChEBI" id="CHEBI:29105"/>
    </cofactor>
</comment>
<dbReference type="Proteomes" id="UP000003340">
    <property type="component" value="Unassembled WGS sequence"/>
</dbReference>
<dbReference type="AlphaFoldDB" id="C0E8A7"/>
<proteinExistence type="inferred from homology"/>
<reference evidence="11 12" key="1">
    <citation type="submission" date="2009-01" db="EMBL/GenBank/DDBJ databases">
        <authorList>
            <person name="Fulton L."/>
            <person name="Clifton S."/>
            <person name="Fulton B."/>
            <person name="Xu J."/>
            <person name="Minx P."/>
            <person name="Pepin K.H."/>
            <person name="Johnson M."/>
            <person name="Bhonagiri V."/>
            <person name="Nash W.E."/>
            <person name="Mardis E.R."/>
            <person name="Wilson R.K."/>
        </authorList>
    </citation>
    <scope>NUCLEOTIDE SEQUENCE [LARGE SCALE GENOMIC DNA]</scope>
    <source>
        <strain evidence="11 12">DSM 5476</strain>
    </source>
</reference>
<comment type="catalytic activity">
    <reaction evidence="9 10">
        <text>propanoyl-CoA + phosphate = propanoyl phosphate + CoA</text>
        <dbReference type="Rhea" id="RHEA:28046"/>
        <dbReference type="ChEBI" id="CHEBI:43474"/>
        <dbReference type="ChEBI" id="CHEBI:57287"/>
        <dbReference type="ChEBI" id="CHEBI:57392"/>
        <dbReference type="ChEBI" id="CHEBI:58933"/>
        <dbReference type="EC" id="2.3.1.222"/>
    </reaction>
</comment>
<keyword evidence="6" id="KW-0479">Metal-binding</keyword>
<comment type="function">
    <text evidence="10">Involved in 1,2-propanediol (1,2-PD) degradation by catalyzing the conversion of propanoyl-CoA to propanoyl-phosphate.</text>
</comment>
<name>C0E8A7_9FIRM</name>
<dbReference type="GO" id="GO:0046872">
    <property type="term" value="F:metal ion binding"/>
    <property type="evidence" value="ECO:0007669"/>
    <property type="project" value="UniProtKB-KW"/>
</dbReference>